<proteinExistence type="predicted"/>
<dbReference type="OrthoDB" id="1899410at2759"/>
<feature type="region of interest" description="Disordered" evidence="1">
    <location>
        <begin position="255"/>
        <end position="299"/>
    </location>
</feature>
<feature type="compositionally biased region" description="Basic residues" evidence="1">
    <location>
        <begin position="270"/>
        <end position="283"/>
    </location>
</feature>
<evidence type="ECO:0000313" key="3">
    <source>
        <dbReference type="Proteomes" id="UP000652761"/>
    </source>
</evidence>
<feature type="compositionally biased region" description="Low complexity" evidence="1">
    <location>
        <begin position="208"/>
        <end position="219"/>
    </location>
</feature>
<reference evidence="2" key="1">
    <citation type="submission" date="2017-07" db="EMBL/GenBank/DDBJ databases">
        <title>Taro Niue Genome Assembly and Annotation.</title>
        <authorList>
            <person name="Atibalentja N."/>
            <person name="Keating K."/>
            <person name="Fields C.J."/>
        </authorList>
    </citation>
    <scope>NUCLEOTIDE SEQUENCE</scope>
    <source>
        <strain evidence="2">Niue_2</strain>
        <tissue evidence="2">Leaf</tissue>
    </source>
</reference>
<dbReference type="EMBL" id="NMUH01003399">
    <property type="protein sequence ID" value="MQM05378.1"/>
    <property type="molecule type" value="Genomic_DNA"/>
</dbReference>
<comment type="caution">
    <text evidence="2">The sequence shown here is derived from an EMBL/GenBank/DDBJ whole genome shotgun (WGS) entry which is preliminary data.</text>
</comment>
<dbReference type="PANTHER" id="PTHR35986">
    <property type="entry name" value="EXPRESSED PROTEIN"/>
    <property type="match status" value="1"/>
</dbReference>
<name>A0A843WF38_COLES</name>
<dbReference type="PANTHER" id="PTHR35986:SF1">
    <property type="entry name" value="OS10G0430800 PROTEIN"/>
    <property type="match status" value="1"/>
</dbReference>
<evidence type="ECO:0000256" key="1">
    <source>
        <dbReference type="SAM" id="MobiDB-lite"/>
    </source>
</evidence>
<feature type="region of interest" description="Disordered" evidence="1">
    <location>
        <begin position="206"/>
        <end position="228"/>
    </location>
</feature>
<accession>A0A843WF38</accession>
<keyword evidence="3" id="KW-1185">Reference proteome</keyword>
<dbReference type="Proteomes" id="UP000652761">
    <property type="component" value="Unassembled WGS sequence"/>
</dbReference>
<evidence type="ECO:0000313" key="2">
    <source>
        <dbReference type="EMBL" id="MQM05378.1"/>
    </source>
</evidence>
<organism evidence="2 3">
    <name type="scientific">Colocasia esculenta</name>
    <name type="common">Wild taro</name>
    <name type="synonym">Arum esculentum</name>
    <dbReference type="NCBI Taxonomy" id="4460"/>
    <lineage>
        <taxon>Eukaryota</taxon>
        <taxon>Viridiplantae</taxon>
        <taxon>Streptophyta</taxon>
        <taxon>Embryophyta</taxon>
        <taxon>Tracheophyta</taxon>
        <taxon>Spermatophyta</taxon>
        <taxon>Magnoliopsida</taxon>
        <taxon>Liliopsida</taxon>
        <taxon>Araceae</taxon>
        <taxon>Aroideae</taxon>
        <taxon>Colocasieae</taxon>
        <taxon>Colocasia</taxon>
    </lineage>
</organism>
<protein>
    <submittedName>
        <fullName evidence="2">Uncharacterized protein</fullName>
    </submittedName>
</protein>
<sequence length="299" mass="33130">MAFRGESSAGCIQNRRVHMADGKKSPESLDLFCPFDFSHGITDDFNAKERKEGTQGHGGLAAGEARSHLRGPSRLVELECIYWIEAYGCSTLRSIPYQGELGAAEFHGAALVLGGWTFDRSLNFSVGRILVAHGTRMQKELAKINSTEHLMLHGSVMTKSLQNPSSPISKIFYAEHVYDDTTRDKPLIRWRARNLYEDNVTVADSLKDSSSSKNLPSGSEPKEHTWKTSGDTIAGLSELIADPLDCVLGYSEAGGGETPQSAGVVSRRELRAHRRRRRRHQMRHEKSYSDHASSETLTV</sequence>
<dbReference type="AlphaFoldDB" id="A0A843WF38"/>
<gene>
    <name evidence="2" type="ORF">Taro_038181</name>
</gene>
<feature type="compositionally biased region" description="Basic and acidic residues" evidence="1">
    <location>
        <begin position="284"/>
        <end position="293"/>
    </location>
</feature>